<dbReference type="GO" id="GO:0043190">
    <property type="term" value="C:ATP-binding cassette (ABC) transporter complex"/>
    <property type="evidence" value="ECO:0007669"/>
    <property type="project" value="InterPro"/>
</dbReference>
<gene>
    <name evidence="5" type="ORF">DAMNIGENAA_33660</name>
</gene>
<evidence type="ECO:0000256" key="1">
    <source>
        <dbReference type="ARBA" id="ARBA00022448"/>
    </source>
</evidence>
<evidence type="ECO:0000256" key="3">
    <source>
        <dbReference type="ARBA" id="ARBA00022840"/>
    </source>
</evidence>
<keyword evidence="2" id="KW-0547">Nucleotide-binding</keyword>
<dbReference type="SUPFAM" id="SSF50331">
    <property type="entry name" value="MOP-like"/>
    <property type="match status" value="1"/>
</dbReference>
<name>A0A9W6FW64_9BACT</name>
<organism evidence="5 6">
    <name type="scientific">Desulforhabdus amnigena</name>
    <dbReference type="NCBI Taxonomy" id="40218"/>
    <lineage>
        <taxon>Bacteria</taxon>
        <taxon>Pseudomonadati</taxon>
        <taxon>Thermodesulfobacteriota</taxon>
        <taxon>Syntrophobacteria</taxon>
        <taxon>Syntrophobacterales</taxon>
        <taxon>Syntrophobacteraceae</taxon>
        <taxon>Desulforhabdus</taxon>
    </lineage>
</organism>
<dbReference type="FunFam" id="3.40.50.300:FF:000425">
    <property type="entry name" value="Probable ABC transporter, ATP-binding subunit"/>
    <property type="match status" value="1"/>
</dbReference>
<reference evidence="5" key="1">
    <citation type="submission" date="2022-12" db="EMBL/GenBank/DDBJ databases">
        <title>Reference genome sequencing for broad-spectrum identification of bacterial and archaeal isolates by mass spectrometry.</title>
        <authorList>
            <person name="Sekiguchi Y."/>
            <person name="Tourlousse D.M."/>
        </authorList>
    </citation>
    <scope>NUCLEOTIDE SEQUENCE</scope>
    <source>
        <strain evidence="5">ASRB1</strain>
    </source>
</reference>
<keyword evidence="1" id="KW-0813">Transport</keyword>
<dbReference type="InterPro" id="IPR013611">
    <property type="entry name" value="Transp-assoc_OB_typ2"/>
</dbReference>
<dbReference type="SUPFAM" id="SSF52540">
    <property type="entry name" value="P-loop containing nucleoside triphosphate hydrolases"/>
    <property type="match status" value="1"/>
</dbReference>
<dbReference type="PANTHER" id="PTHR42781">
    <property type="entry name" value="SPERMIDINE/PUTRESCINE IMPORT ATP-BINDING PROTEIN POTA"/>
    <property type="match status" value="1"/>
</dbReference>
<dbReference type="GO" id="GO:0016887">
    <property type="term" value="F:ATP hydrolysis activity"/>
    <property type="evidence" value="ECO:0007669"/>
    <property type="project" value="InterPro"/>
</dbReference>
<dbReference type="InterPro" id="IPR003593">
    <property type="entry name" value="AAA+_ATPase"/>
</dbReference>
<evidence type="ECO:0000313" key="5">
    <source>
        <dbReference type="EMBL" id="GLI35933.1"/>
    </source>
</evidence>
<sequence>MIEIDGLSMELSSFALYNINLSVRNGEFFTLLGPTGAGKTLILEAIAGVSPINGGCICLDGRDVTRLPPEKRGVGIVYQDYALFPHLSVKENVVYGLRYRKIDPEESSDWVDWLVERLGIRSLLNRFPPTLSGGEKQRVALARALAVRPSLLLLDEPLSALDPNFREEIRELLKKLHRELKITFLMVTHDFSEALFLSERSAIINNGRIEQVGPISDVFNKPSSPFVAEFVGMKNVFRAGFNGARALLDDLELHLSRPPDGHKDYIAIRPEDVLIGVESSSPGNANVFHGELCERIDRGLYLEVSIRRGNLLFKAVLTKRDLFERNLQERTEVRVSIDPSAIHVF</sequence>
<dbReference type="PROSITE" id="PS00211">
    <property type="entry name" value="ABC_TRANSPORTER_1"/>
    <property type="match status" value="1"/>
</dbReference>
<dbReference type="InterPro" id="IPR008995">
    <property type="entry name" value="Mo/tungstate-bd_C_term_dom"/>
</dbReference>
<dbReference type="EMBL" id="BSDR01000001">
    <property type="protein sequence ID" value="GLI35933.1"/>
    <property type="molecule type" value="Genomic_DNA"/>
</dbReference>
<dbReference type="PROSITE" id="PS50893">
    <property type="entry name" value="ABC_TRANSPORTER_2"/>
    <property type="match status" value="1"/>
</dbReference>
<comment type="caution">
    <text evidence="5">The sequence shown here is derived from an EMBL/GenBank/DDBJ whole genome shotgun (WGS) entry which is preliminary data.</text>
</comment>
<dbReference type="GO" id="GO:0015697">
    <property type="term" value="P:quaternary ammonium group transport"/>
    <property type="evidence" value="ECO:0007669"/>
    <property type="project" value="UniProtKB-ARBA"/>
</dbReference>
<dbReference type="GO" id="GO:0005524">
    <property type="term" value="F:ATP binding"/>
    <property type="evidence" value="ECO:0007669"/>
    <property type="project" value="UniProtKB-KW"/>
</dbReference>
<dbReference type="InterPro" id="IPR050093">
    <property type="entry name" value="ABC_SmlMolc_Importer"/>
</dbReference>
<evidence type="ECO:0000313" key="6">
    <source>
        <dbReference type="Proteomes" id="UP001144372"/>
    </source>
</evidence>
<dbReference type="Proteomes" id="UP001144372">
    <property type="component" value="Unassembled WGS sequence"/>
</dbReference>
<dbReference type="InterPro" id="IPR017871">
    <property type="entry name" value="ABC_transporter-like_CS"/>
</dbReference>
<dbReference type="InterPro" id="IPR027417">
    <property type="entry name" value="P-loop_NTPase"/>
</dbReference>
<keyword evidence="3 5" id="KW-0067">ATP-binding</keyword>
<protein>
    <submittedName>
        <fullName evidence="5">Molybdenum ABC transporter ATP-binding protein</fullName>
    </submittedName>
</protein>
<feature type="domain" description="ABC transporter" evidence="4">
    <location>
        <begin position="1"/>
        <end position="231"/>
    </location>
</feature>
<dbReference type="GO" id="GO:0022857">
    <property type="term" value="F:transmembrane transporter activity"/>
    <property type="evidence" value="ECO:0007669"/>
    <property type="project" value="InterPro"/>
</dbReference>
<dbReference type="Gene3D" id="3.40.50.300">
    <property type="entry name" value="P-loop containing nucleotide triphosphate hydrolases"/>
    <property type="match status" value="1"/>
</dbReference>
<proteinExistence type="predicted"/>
<dbReference type="RefSeq" id="WP_281796046.1">
    <property type="nucleotide sequence ID" value="NZ_BSDR01000001.1"/>
</dbReference>
<accession>A0A9W6FW64</accession>
<dbReference type="PANTHER" id="PTHR42781:SF4">
    <property type="entry name" value="SPERMIDINE_PUTRESCINE IMPORT ATP-BINDING PROTEIN POTA"/>
    <property type="match status" value="1"/>
</dbReference>
<dbReference type="AlphaFoldDB" id="A0A9W6FW64"/>
<dbReference type="Pfam" id="PF00005">
    <property type="entry name" value="ABC_tran"/>
    <property type="match status" value="1"/>
</dbReference>
<dbReference type="SMART" id="SM00382">
    <property type="entry name" value="AAA"/>
    <property type="match status" value="1"/>
</dbReference>
<evidence type="ECO:0000259" key="4">
    <source>
        <dbReference type="PROSITE" id="PS50893"/>
    </source>
</evidence>
<dbReference type="InterPro" id="IPR003439">
    <property type="entry name" value="ABC_transporter-like_ATP-bd"/>
</dbReference>
<dbReference type="Pfam" id="PF08402">
    <property type="entry name" value="TOBE_2"/>
    <property type="match status" value="1"/>
</dbReference>
<evidence type="ECO:0000256" key="2">
    <source>
        <dbReference type="ARBA" id="ARBA00022741"/>
    </source>
</evidence>
<keyword evidence="6" id="KW-1185">Reference proteome</keyword>